<protein>
    <submittedName>
        <fullName evidence="8">Thiolase family protein</fullName>
    </submittedName>
</protein>
<evidence type="ECO:0000256" key="2">
    <source>
        <dbReference type="ARBA" id="ARBA00022679"/>
    </source>
</evidence>
<keyword evidence="2 5" id="KW-0808">Transferase</keyword>
<comment type="similarity">
    <text evidence="1 5">Belongs to the thiolase-like superfamily. Thiolase family.</text>
</comment>
<dbReference type="InterPro" id="IPR020613">
    <property type="entry name" value="Thiolase_CS"/>
</dbReference>
<dbReference type="Pfam" id="PF00108">
    <property type="entry name" value="Thiolase_N"/>
    <property type="match status" value="1"/>
</dbReference>
<dbReference type="InterPro" id="IPR020610">
    <property type="entry name" value="Thiolase_AS"/>
</dbReference>
<evidence type="ECO:0000313" key="8">
    <source>
        <dbReference type="EMBL" id="MBD3867876.1"/>
    </source>
</evidence>
<gene>
    <name evidence="8" type="ORF">IFK94_07120</name>
</gene>
<organism evidence="8 9">
    <name type="scientific">Candidatus Polarisedimenticola svalbardensis</name>
    <dbReference type="NCBI Taxonomy" id="2886004"/>
    <lineage>
        <taxon>Bacteria</taxon>
        <taxon>Pseudomonadati</taxon>
        <taxon>Acidobacteriota</taxon>
        <taxon>Candidatus Polarisedimenticolia</taxon>
        <taxon>Candidatus Polarisedimenticolales</taxon>
        <taxon>Candidatus Polarisedimenticolaceae</taxon>
        <taxon>Candidatus Polarisedimenticola</taxon>
    </lineage>
</organism>
<dbReference type="PROSITE" id="PS00099">
    <property type="entry name" value="THIOLASE_3"/>
    <property type="match status" value="1"/>
</dbReference>
<name>A0A8J7C2J1_9BACT</name>
<feature type="active site" description="Proton acceptor" evidence="4">
    <location>
        <position position="417"/>
    </location>
</feature>
<dbReference type="PANTHER" id="PTHR18919">
    <property type="entry name" value="ACETYL-COA C-ACYLTRANSFERASE"/>
    <property type="match status" value="1"/>
</dbReference>
<evidence type="ECO:0000256" key="1">
    <source>
        <dbReference type="ARBA" id="ARBA00010982"/>
    </source>
</evidence>
<keyword evidence="3 5" id="KW-0012">Acyltransferase</keyword>
<dbReference type="NCBIfam" id="TIGR01930">
    <property type="entry name" value="AcCoA-C-Actrans"/>
    <property type="match status" value="1"/>
</dbReference>
<dbReference type="EMBL" id="JACXWD010000017">
    <property type="protein sequence ID" value="MBD3867876.1"/>
    <property type="molecule type" value="Genomic_DNA"/>
</dbReference>
<evidence type="ECO:0000256" key="3">
    <source>
        <dbReference type="ARBA" id="ARBA00023315"/>
    </source>
</evidence>
<evidence type="ECO:0000313" key="9">
    <source>
        <dbReference type="Proteomes" id="UP000648239"/>
    </source>
</evidence>
<sequence>MTAPSDVVVVAGARTPFIKSWTSFRHIHPVELGRIVAREVVERAEIDPAEVDELIAGNIATPADSSNIARVIQLRAGIPDRVPAFTVNRNCASGLQCLVDAAYRIRAGHADLIVVVAVESMSSVPLLLKPEAEKIWVDAGRSRSALGRLAAFSRLRPSHLVPDPALPKGLTDPVSGLNMGETAEKLAREFGIGREEQDHFALRSHQQAAAAWAEGKMDDEVLPVPLAPGYNAAADRDNGIRDAQTMEALAGLKPIFDRRYGTVTAGNASQITDGAVALVLASRRFVTERMLENMGTIRSWGFAGCDPSRMGLGPVLATPRALAQAGNMSLSRIGLVEINEAFSAQVLACLKAFGSREFSRRHLGGEPVGDIDPSRLNVNGGAIALGHPVGASGGRLVLTLLHEMARRDQVLGLATLCVGGGQGAAMVLERS</sequence>
<feature type="active site" description="Acyl-thioester intermediate" evidence="4">
    <location>
        <position position="91"/>
    </location>
</feature>
<dbReference type="Proteomes" id="UP000648239">
    <property type="component" value="Unassembled WGS sequence"/>
</dbReference>
<dbReference type="InterPro" id="IPR020617">
    <property type="entry name" value="Thiolase_C"/>
</dbReference>
<dbReference type="Pfam" id="PF02803">
    <property type="entry name" value="Thiolase_C"/>
    <property type="match status" value="1"/>
</dbReference>
<dbReference type="InterPro" id="IPR002155">
    <property type="entry name" value="Thiolase"/>
</dbReference>
<dbReference type="Gene3D" id="3.40.47.10">
    <property type="match status" value="1"/>
</dbReference>
<feature type="domain" description="Thiolase C-terminal" evidence="7">
    <location>
        <begin position="293"/>
        <end position="430"/>
    </location>
</feature>
<evidence type="ECO:0000256" key="4">
    <source>
        <dbReference type="PIRSR" id="PIRSR000429-1"/>
    </source>
</evidence>
<evidence type="ECO:0000259" key="6">
    <source>
        <dbReference type="Pfam" id="PF00108"/>
    </source>
</evidence>
<accession>A0A8J7C2J1</accession>
<dbReference type="InterPro" id="IPR016039">
    <property type="entry name" value="Thiolase-like"/>
</dbReference>
<dbReference type="InterPro" id="IPR020616">
    <property type="entry name" value="Thiolase_N"/>
</dbReference>
<evidence type="ECO:0000256" key="5">
    <source>
        <dbReference type="RuleBase" id="RU003557"/>
    </source>
</evidence>
<reference evidence="8 9" key="1">
    <citation type="submission" date="2020-08" db="EMBL/GenBank/DDBJ databases">
        <title>Acidobacteriota in marine sediments use diverse sulfur dissimilation pathways.</title>
        <authorList>
            <person name="Wasmund K."/>
        </authorList>
    </citation>
    <scope>NUCLEOTIDE SEQUENCE [LARGE SCALE GENOMIC DNA]</scope>
    <source>
        <strain evidence="8">MAG AM4</strain>
    </source>
</reference>
<dbReference type="AlphaFoldDB" id="A0A8J7C2J1"/>
<proteinExistence type="inferred from homology"/>
<dbReference type="GO" id="GO:0005829">
    <property type="term" value="C:cytosol"/>
    <property type="evidence" value="ECO:0007669"/>
    <property type="project" value="TreeGrafter"/>
</dbReference>
<dbReference type="PANTHER" id="PTHR18919:SF107">
    <property type="entry name" value="ACETYL-COA ACETYLTRANSFERASE, CYTOSOLIC"/>
    <property type="match status" value="1"/>
</dbReference>
<comment type="caution">
    <text evidence="8">The sequence shown here is derived from an EMBL/GenBank/DDBJ whole genome shotgun (WGS) entry which is preliminary data.</text>
</comment>
<evidence type="ECO:0000259" key="7">
    <source>
        <dbReference type="Pfam" id="PF02803"/>
    </source>
</evidence>
<dbReference type="PROSITE" id="PS00737">
    <property type="entry name" value="THIOLASE_2"/>
    <property type="match status" value="1"/>
</dbReference>
<feature type="active site" description="Proton acceptor" evidence="4">
    <location>
        <position position="387"/>
    </location>
</feature>
<dbReference type="PIRSF" id="PIRSF000429">
    <property type="entry name" value="Ac-CoA_Ac_transf"/>
    <property type="match status" value="1"/>
</dbReference>
<dbReference type="GO" id="GO:0003988">
    <property type="term" value="F:acetyl-CoA C-acyltransferase activity"/>
    <property type="evidence" value="ECO:0007669"/>
    <property type="project" value="UniProtKB-ARBA"/>
</dbReference>
<dbReference type="CDD" id="cd00751">
    <property type="entry name" value="thiolase"/>
    <property type="match status" value="1"/>
</dbReference>
<dbReference type="SUPFAM" id="SSF53901">
    <property type="entry name" value="Thiolase-like"/>
    <property type="match status" value="2"/>
</dbReference>
<feature type="domain" description="Thiolase N-terminal" evidence="6">
    <location>
        <begin position="7"/>
        <end position="283"/>
    </location>
</feature>